<keyword evidence="2" id="KW-1185">Reference proteome</keyword>
<comment type="caution">
    <text evidence="1">The sequence shown here is derived from an EMBL/GenBank/DDBJ whole genome shotgun (WGS) entry which is preliminary data.</text>
</comment>
<evidence type="ECO:0000313" key="1">
    <source>
        <dbReference type="EMBL" id="GCC21933.1"/>
    </source>
</evidence>
<reference evidence="1 2" key="1">
    <citation type="journal article" date="2018" name="Nat. Ecol. Evol.">
        <title>Shark genomes provide insights into elasmobranch evolution and the origin of vertebrates.</title>
        <authorList>
            <person name="Hara Y"/>
            <person name="Yamaguchi K"/>
            <person name="Onimaru K"/>
            <person name="Kadota M"/>
            <person name="Koyanagi M"/>
            <person name="Keeley SD"/>
            <person name="Tatsumi K"/>
            <person name="Tanaka K"/>
            <person name="Motone F"/>
            <person name="Kageyama Y"/>
            <person name="Nozu R"/>
            <person name="Adachi N"/>
            <person name="Nishimura O"/>
            <person name="Nakagawa R"/>
            <person name="Tanegashima C"/>
            <person name="Kiyatake I"/>
            <person name="Matsumoto R"/>
            <person name="Murakumo K"/>
            <person name="Nishida K"/>
            <person name="Terakita A"/>
            <person name="Kuratani S"/>
            <person name="Sato K"/>
            <person name="Hyodo S Kuraku.S."/>
        </authorList>
    </citation>
    <scope>NUCLEOTIDE SEQUENCE [LARGE SCALE GENOMIC DNA]</scope>
</reference>
<protein>
    <submittedName>
        <fullName evidence="1">Uncharacterized protein</fullName>
    </submittedName>
</protein>
<name>A0A401RUY4_CHIPU</name>
<dbReference type="AlphaFoldDB" id="A0A401RUY4"/>
<organism evidence="1 2">
    <name type="scientific">Chiloscyllium punctatum</name>
    <name type="common">Brownbanded bambooshark</name>
    <name type="synonym">Hemiscyllium punctatum</name>
    <dbReference type="NCBI Taxonomy" id="137246"/>
    <lineage>
        <taxon>Eukaryota</taxon>
        <taxon>Metazoa</taxon>
        <taxon>Chordata</taxon>
        <taxon>Craniata</taxon>
        <taxon>Vertebrata</taxon>
        <taxon>Chondrichthyes</taxon>
        <taxon>Elasmobranchii</taxon>
        <taxon>Galeomorphii</taxon>
        <taxon>Galeoidea</taxon>
        <taxon>Orectolobiformes</taxon>
        <taxon>Hemiscylliidae</taxon>
        <taxon>Chiloscyllium</taxon>
    </lineage>
</organism>
<dbReference type="EMBL" id="BEZZ01000004">
    <property type="protein sequence ID" value="GCC21933.1"/>
    <property type="molecule type" value="Genomic_DNA"/>
</dbReference>
<dbReference type="Proteomes" id="UP000287033">
    <property type="component" value="Unassembled WGS sequence"/>
</dbReference>
<evidence type="ECO:0000313" key="2">
    <source>
        <dbReference type="Proteomes" id="UP000287033"/>
    </source>
</evidence>
<gene>
    <name evidence="1" type="ORF">chiPu_0000316</name>
</gene>
<sequence>MGVVVYPPIQLAGSCVTVDYNPHRPALHASASHGSICMPVCYWVQGVCPAAHWQFEEEMPHPVTSDWASGGGLVTDAS</sequence>
<proteinExistence type="predicted"/>
<accession>A0A401RUY4</accession>